<comment type="caution">
    <text evidence="2">The sequence shown here is derived from an EMBL/GenBank/DDBJ whole genome shotgun (WGS) entry which is preliminary data.</text>
</comment>
<feature type="region of interest" description="Disordered" evidence="1">
    <location>
        <begin position="28"/>
        <end position="66"/>
    </location>
</feature>
<dbReference type="Proteomes" id="UP001163046">
    <property type="component" value="Unassembled WGS sequence"/>
</dbReference>
<feature type="compositionally biased region" description="Low complexity" evidence="1">
    <location>
        <begin position="178"/>
        <end position="189"/>
    </location>
</feature>
<evidence type="ECO:0000313" key="2">
    <source>
        <dbReference type="EMBL" id="KAJ7351768.1"/>
    </source>
</evidence>
<gene>
    <name evidence="2" type="ORF">OS493_035710</name>
</gene>
<keyword evidence="3" id="KW-1185">Reference proteome</keyword>
<feature type="compositionally biased region" description="Polar residues" evidence="1">
    <location>
        <begin position="49"/>
        <end position="64"/>
    </location>
</feature>
<accession>A0A9X0CHD1</accession>
<feature type="region of interest" description="Disordered" evidence="1">
    <location>
        <begin position="178"/>
        <end position="200"/>
    </location>
</feature>
<sequence>MEERRQDDRIDPVAVSAYGVYGAYGMVNSNSDESLSFNDDRIPAKEYSNHNNRNASKGSTTSDPVVSRMEGGINNPVAVNTHTTMNSNSEECPSHNEGRMPPKTCTNDSNSEFSNSSKDSIASNVPVTSQLNEPNHNCGEDPVTAVTPCTINGSNGSNEATTSTRSEHVISVICITSHSTTSSSSTSQTKENQQGEHLNR</sequence>
<evidence type="ECO:0000313" key="3">
    <source>
        <dbReference type="Proteomes" id="UP001163046"/>
    </source>
</evidence>
<reference evidence="2" key="1">
    <citation type="submission" date="2023-01" db="EMBL/GenBank/DDBJ databases">
        <title>Genome assembly of the deep-sea coral Lophelia pertusa.</title>
        <authorList>
            <person name="Herrera S."/>
            <person name="Cordes E."/>
        </authorList>
    </citation>
    <scope>NUCLEOTIDE SEQUENCE</scope>
    <source>
        <strain evidence="2">USNM1676648</strain>
        <tissue evidence="2">Polyp</tissue>
    </source>
</reference>
<feature type="compositionally biased region" description="Low complexity" evidence="1">
    <location>
        <begin position="107"/>
        <end position="120"/>
    </location>
</feature>
<proteinExistence type="predicted"/>
<protein>
    <submittedName>
        <fullName evidence="2">Uncharacterized protein</fullName>
    </submittedName>
</protein>
<feature type="compositionally biased region" description="Basic and acidic residues" evidence="1">
    <location>
        <begin position="38"/>
        <end position="48"/>
    </location>
</feature>
<dbReference type="AlphaFoldDB" id="A0A9X0CHD1"/>
<feature type="compositionally biased region" description="Polar residues" evidence="1">
    <location>
        <begin position="28"/>
        <end position="37"/>
    </location>
</feature>
<dbReference type="EMBL" id="MU827356">
    <property type="protein sequence ID" value="KAJ7351768.1"/>
    <property type="molecule type" value="Genomic_DNA"/>
</dbReference>
<evidence type="ECO:0000256" key="1">
    <source>
        <dbReference type="SAM" id="MobiDB-lite"/>
    </source>
</evidence>
<name>A0A9X0CHD1_9CNID</name>
<feature type="region of interest" description="Disordered" evidence="1">
    <location>
        <begin position="84"/>
        <end position="122"/>
    </location>
</feature>
<organism evidence="2 3">
    <name type="scientific">Desmophyllum pertusum</name>
    <dbReference type="NCBI Taxonomy" id="174260"/>
    <lineage>
        <taxon>Eukaryota</taxon>
        <taxon>Metazoa</taxon>
        <taxon>Cnidaria</taxon>
        <taxon>Anthozoa</taxon>
        <taxon>Hexacorallia</taxon>
        <taxon>Scleractinia</taxon>
        <taxon>Caryophylliina</taxon>
        <taxon>Caryophylliidae</taxon>
        <taxon>Desmophyllum</taxon>
    </lineage>
</organism>